<dbReference type="EMBL" id="UARS01000005">
    <property type="protein sequence ID" value="SPW42265.1"/>
    <property type="molecule type" value="Genomic_DNA"/>
</dbReference>
<organism evidence="1 2">
    <name type="scientific">Escherichia coli</name>
    <dbReference type="NCBI Taxonomy" id="562"/>
    <lineage>
        <taxon>Bacteria</taxon>
        <taxon>Pseudomonadati</taxon>
        <taxon>Pseudomonadota</taxon>
        <taxon>Gammaproteobacteria</taxon>
        <taxon>Enterobacterales</taxon>
        <taxon>Enterobacteriaceae</taxon>
        <taxon>Escherichia</taxon>
    </lineage>
</organism>
<dbReference type="AlphaFoldDB" id="A0A2X1L2L8"/>
<evidence type="ECO:0000313" key="1">
    <source>
        <dbReference type="EMBL" id="SPW42265.1"/>
    </source>
</evidence>
<proteinExistence type="predicted"/>
<protein>
    <submittedName>
        <fullName evidence="1">Uncharacterized protein</fullName>
    </submittedName>
</protein>
<sequence length="308" mass="37055">MLRYDEVREEFFSLYVLSLYYNEDYIKQASNFDTPEEFQKLINHILNTKFLFNNEAIQSARTYLKKQFHYKIIDKEKFDCFKGSDRGSWFALMYIYNNRISPETSSSVNIFAQDNIYNPNSTPASFFEFENIDEIKNFSLDEVQAEMQMGISPSNKEKNRDTPEKYSRRFYLTSGADPDNYSPNTTSEQERICTLMRFIDLAPVSLSQKISYFRKLHDKWLEQYNTFLTDYDWLDKKDEKQAIYCWEYLRNKNMIPFYLKPYNTAMRIQMIIACMDSWDTGVEEKYFFIQKMKHAWQQAVSSRKKDKK</sequence>
<gene>
    <name evidence="1" type="ORF">NCTC11126_01759</name>
</gene>
<evidence type="ECO:0000313" key="2">
    <source>
        <dbReference type="Proteomes" id="UP000250561"/>
    </source>
</evidence>
<accession>A0A2X1L2L8</accession>
<name>A0A2X1L2L8_ECOLX</name>
<reference evidence="1 2" key="1">
    <citation type="submission" date="2018-06" db="EMBL/GenBank/DDBJ databases">
        <authorList>
            <consortium name="Pathogen Informatics"/>
            <person name="Doyle S."/>
        </authorList>
    </citation>
    <scope>NUCLEOTIDE SEQUENCE [LARGE SCALE GENOMIC DNA]</scope>
    <source>
        <strain evidence="1 2">NCTC11126</strain>
    </source>
</reference>
<dbReference type="RefSeq" id="WP_032170235.1">
    <property type="nucleotide sequence ID" value="NZ_CP073624.1"/>
</dbReference>
<dbReference type="Proteomes" id="UP000250561">
    <property type="component" value="Unassembled WGS sequence"/>
</dbReference>